<dbReference type="PANTHER" id="PTHR38681">
    <property type="entry name" value="RETROVIRUS-RELATED POL POLYPROTEIN FROM TRANSPOSON 412-LIKE PROTEIN-RELATED"/>
    <property type="match status" value="1"/>
</dbReference>
<keyword evidence="3" id="KW-1185">Reference proteome</keyword>
<dbReference type="InterPro" id="IPR036397">
    <property type="entry name" value="RNaseH_sf"/>
</dbReference>
<dbReference type="STRING" id="7070.D7ELG0"/>
<accession>D7ELG0</accession>
<dbReference type="InterPro" id="IPR001584">
    <property type="entry name" value="Integrase_cat-core"/>
</dbReference>
<dbReference type="EMBL" id="KQ973280">
    <property type="protein sequence ID" value="EFA12072.1"/>
    <property type="molecule type" value="Genomic_DNA"/>
</dbReference>
<dbReference type="Proteomes" id="UP000007266">
    <property type="component" value="Unassembled WGS sequence"/>
</dbReference>
<dbReference type="SUPFAM" id="SSF53098">
    <property type="entry name" value="Ribonuclease H-like"/>
    <property type="match status" value="1"/>
</dbReference>
<evidence type="ECO:0000259" key="1">
    <source>
        <dbReference type="PROSITE" id="PS50994"/>
    </source>
</evidence>
<dbReference type="PhylomeDB" id="D7ELG0"/>
<gene>
    <name evidence="2" type="primary">AUGUSTUS-3.0.2_10226</name>
    <name evidence="2" type="ORF">TcasGA2_TC010226</name>
</gene>
<dbReference type="PANTHER" id="PTHR38681:SF1">
    <property type="entry name" value="RETROVIRUS-RELATED POL POLYPROTEIN FROM TRANSPOSON 412-LIKE PROTEIN"/>
    <property type="match status" value="1"/>
</dbReference>
<dbReference type="OMA" id="QANSEFA"/>
<dbReference type="GO" id="GO:0003676">
    <property type="term" value="F:nucleic acid binding"/>
    <property type="evidence" value="ECO:0007669"/>
    <property type="project" value="InterPro"/>
</dbReference>
<reference evidence="2 3" key="2">
    <citation type="journal article" date="2010" name="Nucleic Acids Res.">
        <title>BeetleBase in 2010: revisions to provide comprehensive genomic information for Tribolium castaneum.</title>
        <authorList>
            <person name="Kim H.S."/>
            <person name="Murphy T."/>
            <person name="Xia J."/>
            <person name="Caragea D."/>
            <person name="Park Y."/>
            <person name="Beeman R.W."/>
            <person name="Lorenzen M.D."/>
            <person name="Butcher S."/>
            <person name="Manak J.R."/>
            <person name="Brown S.J."/>
        </authorList>
    </citation>
    <scope>NUCLEOTIDE SEQUENCE [LARGE SCALE GENOMIC DNA]</scope>
    <source>
        <strain evidence="2 3">Georgia GA2</strain>
    </source>
</reference>
<evidence type="ECO:0000313" key="2">
    <source>
        <dbReference type="EMBL" id="EFA12072.1"/>
    </source>
</evidence>
<dbReference type="InParanoid" id="D7ELG0"/>
<dbReference type="AlphaFoldDB" id="D7ELG0"/>
<sequence>MSAESVAKALYSTWISRFGCPHRITTDQGRQFESQLLTSLTNLLGVRRCRTTPYRPQANGLMERWHRTLKAAIMRHETDNWYDLLPTILLGLRSGVKEDLGCSPAELTYSSQIRLLGEFFFDTKIAVDPMSFAGNLRQQMRDLRPTPATNHDVHKKVFVHKELSKCSHVFLRDDAVRRPLQPPYTGPHKIIQRNNKTFKIDVNGRQVTVNVDRVKARVFVAGLRIHLHSNNSPTPYST</sequence>
<dbReference type="KEGG" id="tca:103314496"/>
<dbReference type="GO" id="GO:0015074">
    <property type="term" value="P:DNA integration"/>
    <property type="evidence" value="ECO:0007669"/>
    <property type="project" value="InterPro"/>
</dbReference>
<protein>
    <submittedName>
        <fullName evidence="2">Retrovirus-related Pol polyprotein from transposon 412-like Protein</fullName>
    </submittedName>
</protein>
<reference evidence="2 3" key="1">
    <citation type="journal article" date="2008" name="Nature">
        <title>The genome of the model beetle and pest Tribolium castaneum.</title>
        <authorList>
            <consortium name="Tribolium Genome Sequencing Consortium"/>
            <person name="Richards S."/>
            <person name="Gibbs R.A."/>
            <person name="Weinstock G.M."/>
            <person name="Brown S.J."/>
            <person name="Denell R."/>
            <person name="Beeman R.W."/>
            <person name="Gibbs R."/>
            <person name="Beeman R.W."/>
            <person name="Brown S.J."/>
            <person name="Bucher G."/>
            <person name="Friedrich M."/>
            <person name="Grimmelikhuijzen C.J."/>
            <person name="Klingler M."/>
            <person name="Lorenzen M."/>
            <person name="Richards S."/>
            <person name="Roth S."/>
            <person name="Schroder R."/>
            <person name="Tautz D."/>
            <person name="Zdobnov E.M."/>
            <person name="Muzny D."/>
            <person name="Gibbs R.A."/>
            <person name="Weinstock G.M."/>
            <person name="Attaway T."/>
            <person name="Bell S."/>
            <person name="Buhay C.J."/>
            <person name="Chandrabose M.N."/>
            <person name="Chavez D."/>
            <person name="Clerk-Blankenburg K.P."/>
            <person name="Cree A."/>
            <person name="Dao M."/>
            <person name="Davis C."/>
            <person name="Chacko J."/>
            <person name="Dinh H."/>
            <person name="Dugan-Rocha S."/>
            <person name="Fowler G."/>
            <person name="Garner T.T."/>
            <person name="Garnes J."/>
            <person name="Gnirke A."/>
            <person name="Hawes A."/>
            <person name="Hernandez J."/>
            <person name="Hines S."/>
            <person name="Holder M."/>
            <person name="Hume J."/>
            <person name="Jhangiani S.N."/>
            <person name="Joshi V."/>
            <person name="Khan Z.M."/>
            <person name="Jackson L."/>
            <person name="Kovar C."/>
            <person name="Kowis A."/>
            <person name="Lee S."/>
            <person name="Lewis L.R."/>
            <person name="Margolis J."/>
            <person name="Morgan M."/>
            <person name="Nazareth L.V."/>
            <person name="Nguyen N."/>
            <person name="Okwuonu G."/>
            <person name="Parker D."/>
            <person name="Richards S."/>
            <person name="Ruiz S.J."/>
            <person name="Santibanez J."/>
            <person name="Savard J."/>
            <person name="Scherer S.E."/>
            <person name="Schneider B."/>
            <person name="Sodergren E."/>
            <person name="Tautz D."/>
            <person name="Vattahil S."/>
            <person name="Villasana D."/>
            <person name="White C.S."/>
            <person name="Wright R."/>
            <person name="Park Y."/>
            <person name="Beeman R.W."/>
            <person name="Lord J."/>
            <person name="Oppert B."/>
            <person name="Lorenzen M."/>
            <person name="Brown S."/>
            <person name="Wang L."/>
            <person name="Savard J."/>
            <person name="Tautz D."/>
            <person name="Richards S."/>
            <person name="Weinstock G."/>
            <person name="Gibbs R.A."/>
            <person name="Liu Y."/>
            <person name="Worley K."/>
            <person name="Weinstock G."/>
            <person name="Elsik C.G."/>
            <person name="Reese J.T."/>
            <person name="Elhaik E."/>
            <person name="Landan G."/>
            <person name="Graur D."/>
            <person name="Arensburger P."/>
            <person name="Atkinson P."/>
            <person name="Beeman R.W."/>
            <person name="Beidler J."/>
            <person name="Brown S.J."/>
            <person name="Demuth J.P."/>
            <person name="Drury D.W."/>
            <person name="Du Y.Z."/>
            <person name="Fujiwara H."/>
            <person name="Lorenzen M."/>
            <person name="Maselli V."/>
            <person name="Osanai M."/>
            <person name="Park Y."/>
            <person name="Robertson H.M."/>
            <person name="Tu Z."/>
            <person name="Wang J.J."/>
            <person name="Wang S."/>
            <person name="Richards S."/>
            <person name="Song H."/>
            <person name="Zhang L."/>
            <person name="Sodergren E."/>
            <person name="Werner D."/>
            <person name="Stanke M."/>
            <person name="Morgenstern B."/>
            <person name="Solovyev V."/>
            <person name="Kosarev P."/>
            <person name="Brown G."/>
            <person name="Chen H.C."/>
            <person name="Ermolaeva O."/>
            <person name="Hlavina W."/>
            <person name="Kapustin Y."/>
            <person name="Kiryutin B."/>
            <person name="Kitts P."/>
            <person name="Maglott D."/>
            <person name="Pruitt K."/>
            <person name="Sapojnikov V."/>
            <person name="Souvorov A."/>
            <person name="Mackey A.J."/>
            <person name="Waterhouse R.M."/>
            <person name="Wyder S."/>
            <person name="Zdobnov E.M."/>
            <person name="Zdobnov E.M."/>
            <person name="Wyder S."/>
            <person name="Kriventseva E.V."/>
            <person name="Kadowaki T."/>
            <person name="Bork P."/>
            <person name="Aranda M."/>
            <person name="Bao R."/>
            <person name="Beermann A."/>
            <person name="Berns N."/>
            <person name="Bolognesi R."/>
            <person name="Bonneton F."/>
            <person name="Bopp D."/>
            <person name="Brown S.J."/>
            <person name="Bucher G."/>
            <person name="Butts T."/>
            <person name="Chaumot A."/>
            <person name="Denell R.E."/>
            <person name="Ferrier D.E."/>
            <person name="Friedrich M."/>
            <person name="Gordon C.M."/>
            <person name="Jindra M."/>
            <person name="Klingler M."/>
            <person name="Lan Q."/>
            <person name="Lattorff H.M."/>
            <person name="Laudet V."/>
            <person name="von Levetsow C."/>
            <person name="Liu Z."/>
            <person name="Lutz R."/>
            <person name="Lynch J.A."/>
            <person name="da Fonseca R.N."/>
            <person name="Posnien N."/>
            <person name="Reuter R."/>
            <person name="Roth S."/>
            <person name="Savard J."/>
            <person name="Schinko J.B."/>
            <person name="Schmitt C."/>
            <person name="Schoppmeier M."/>
            <person name="Schroder R."/>
            <person name="Shippy T.D."/>
            <person name="Simonnet F."/>
            <person name="Marques-Souza H."/>
            <person name="Tautz D."/>
            <person name="Tomoyasu Y."/>
            <person name="Trauner J."/>
            <person name="Van der Zee M."/>
            <person name="Vervoort M."/>
            <person name="Wittkopp N."/>
            <person name="Wimmer E.A."/>
            <person name="Yang X."/>
            <person name="Jones A.K."/>
            <person name="Sattelle D.B."/>
            <person name="Ebert P.R."/>
            <person name="Nelson D."/>
            <person name="Scott J.G."/>
            <person name="Beeman R.W."/>
            <person name="Muthukrishnan S."/>
            <person name="Kramer K.J."/>
            <person name="Arakane Y."/>
            <person name="Beeman R.W."/>
            <person name="Zhu Q."/>
            <person name="Hogenkamp D."/>
            <person name="Dixit R."/>
            <person name="Oppert B."/>
            <person name="Jiang H."/>
            <person name="Zou Z."/>
            <person name="Marshall J."/>
            <person name="Elpidina E."/>
            <person name="Vinokurov K."/>
            <person name="Oppert C."/>
            <person name="Zou Z."/>
            <person name="Evans J."/>
            <person name="Lu Z."/>
            <person name="Zhao P."/>
            <person name="Sumathipala N."/>
            <person name="Altincicek B."/>
            <person name="Vilcinskas A."/>
            <person name="Williams M."/>
            <person name="Hultmark D."/>
            <person name="Hetru C."/>
            <person name="Jiang H."/>
            <person name="Grimmelikhuijzen C.J."/>
            <person name="Hauser F."/>
            <person name="Cazzamali G."/>
            <person name="Williamson M."/>
            <person name="Park Y."/>
            <person name="Li B."/>
            <person name="Tanaka Y."/>
            <person name="Predel R."/>
            <person name="Neupert S."/>
            <person name="Schachtner J."/>
            <person name="Verleyen P."/>
            <person name="Raible F."/>
            <person name="Bork P."/>
            <person name="Friedrich M."/>
            <person name="Walden K.K."/>
            <person name="Robertson H.M."/>
            <person name="Angeli S."/>
            <person name="Foret S."/>
            <person name="Bucher G."/>
            <person name="Schuetz S."/>
            <person name="Maleszka R."/>
            <person name="Wimmer E.A."/>
            <person name="Beeman R.W."/>
            <person name="Lorenzen M."/>
            <person name="Tomoyasu Y."/>
            <person name="Miller S.C."/>
            <person name="Grossmann D."/>
            <person name="Bucher G."/>
        </authorList>
    </citation>
    <scope>NUCLEOTIDE SEQUENCE [LARGE SCALE GENOMIC DNA]</scope>
    <source>
        <strain evidence="2 3">Georgia GA2</strain>
    </source>
</reference>
<proteinExistence type="predicted"/>
<evidence type="ECO:0000313" key="3">
    <source>
        <dbReference type="Proteomes" id="UP000007266"/>
    </source>
</evidence>
<dbReference type="HOGENOM" id="CLU_000384_6_0_1"/>
<name>D7ELG0_TRICA</name>
<feature type="domain" description="Integrase catalytic" evidence="1">
    <location>
        <begin position="1"/>
        <end position="73"/>
    </location>
</feature>
<dbReference type="OrthoDB" id="8193444at2759"/>
<dbReference type="Gene3D" id="3.30.420.10">
    <property type="entry name" value="Ribonuclease H-like superfamily/Ribonuclease H"/>
    <property type="match status" value="1"/>
</dbReference>
<dbReference type="PROSITE" id="PS50994">
    <property type="entry name" value="INTEGRASE"/>
    <property type="match status" value="1"/>
</dbReference>
<organism evidence="2 3">
    <name type="scientific">Tribolium castaneum</name>
    <name type="common">Red flour beetle</name>
    <dbReference type="NCBI Taxonomy" id="7070"/>
    <lineage>
        <taxon>Eukaryota</taxon>
        <taxon>Metazoa</taxon>
        <taxon>Ecdysozoa</taxon>
        <taxon>Arthropoda</taxon>
        <taxon>Hexapoda</taxon>
        <taxon>Insecta</taxon>
        <taxon>Pterygota</taxon>
        <taxon>Neoptera</taxon>
        <taxon>Endopterygota</taxon>
        <taxon>Coleoptera</taxon>
        <taxon>Polyphaga</taxon>
        <taxon>Cucujiformia</taxon>
        <taxon>Tenebrionidae</taxon>
        <taxon>Tenebrionidae incertae sedis</taxon>
        <taxon>Tribolium</taxon>
    </lineage>
</organism>
<dbReference type="InterPro" id="IPR012337">
    <property type="entry name" value="RNaseH-like_sf"/>
</dbReference>
<dbReference type="eggNOG" id="KOG0017">
    <property type="taxonomic scope" value="Eukaryota"/>
</dbReference>